<dbReference type="AlphaFoldDB" id="A0AB39XDZ0"/>
<reference evidence="1" key="1">
    <citation type="submission" date="2024-08" db="EMBL/GenBank/DDBJ databases">
        <authorList>
            <person name="Chaddad Z."/>
            <person name="Lamrabet M."/>
            <person name="Bouhnik O."/>
            <person name="Alami S."/>
            <person name="Wipf D."/>
            <person name="Courty P.E."/>
            <person name="Missbah El Idrissi M."/>
        </authorList>
    </citation>
    <scope>NUCLEOTIDE SEQUENCE</scope>
    <source>
        <strain evidence="1">LLZ17</strain>
    </source>
</reference>
<evidence type="ECO:0000313" key="1">
    <source>
        <dbReference type="EMBL" id="XDV55435.1"/>
    </source>
</evidence>
<proteinExistence type="predicted"/>
<accession>A0AB39XDZ0</accession>
<protein>
    <submittedName>
        <fullName evidence="1">Uncharacterized protein</fullName>
    </submittedName>
</protein>
<name>A0AB39XDZ0_9BRAD</name>
<dbReference type="RefSeq" id="WP_369719887.1">
    <property type="nucleotide sequence ID" value="NZ_CP165734.1"/>
</dbReference>
<dbReference type="EMBL" id="CP165734">
    <property type="protein sequence ID" value="XDV55435.1"/>
    <property type="molecule type" value="Genomic_DNA"/>
</dbReference>
<organism evidence="1">
    <name type="scientific">Bradyrhizobium sp. LLZ17</name>
    <dbReference type="NCBI Taxonomy" id="3239388"/>
    <lineage>
        <taxon>Bacteria</taxon>
        <taxon>Pseudomonadati</taxon>
        <taxon>Pseudomonadota</taxon>
        <taxon>Alphaproteobacteria</taxon>
        <taxon>Hyphomicrobiales</taxon>
        <taxon>Nitrobacteraceae</taxon>
        <taxon>Bradyrhizobium</taxon>
    </lineage>
</organism>
<sequence length="62" mass="6856">MAQRGKMRSRKKFLKNVPRCGLGDLSPMGPRRFIRGIREQGREQRIGLAAAAKSAQFAGADL</sequence>
<gene>
    <name evidence="1" type="ORF">AB8Z38_21960</name>
</gene>